<evidence type="ECO:0000313" key="3">
    <source>
        <dbReference type="Proteomes" id="UP000228626"/>
    </source>
</evidence>
<sequence>MPKWFDRFLGRETTPRETENQPSAPEETPEIISSDEVAEQAKKDEEDSAAAAEKAVKEIEELED</sequence>
<evidence type="ECO:0000313" key="2">
    <source>
        <dbReference type="EMBL" id="PIR93037.1"/>
    </source>
</evidence>
<feature type="compositionally biased region" description="Basic and acidic residues" evidence="1">
    <location>
        <begin position="1"/>
        <end position="19"/>
    </location>
</feature>
<feature type="region of interest" description="Disordered" evidence="1">
    <location>
        <begin position="1"/>
        <end position="64"/>
    </location>
</feature>
<organism evidence="2 3">
    <name type="scientific">Candidatus Falkowbacteria bacterium CG10_big_fil_rev_8_21_14_0_10_43_10</name>
    <dbReference type="NCBI Taxonomy" id="1974567"/>
    <lineage>
        <taxon>Bacteria</taxon>
        <taxon>Candidatus Falkowiibacteriota</taxon>
    </lineage>
</organism>
<gene>
    <name evidence="2" type="ORF">COT99_03150</name>
</gene>
<comment type="caution">
    <text evidence="2">The sequence shown here is derived from an EMBL/GenBank/DDBJ whole genome shotgun (WGS) entry which is preliminary data.</text>
</comment>
<protein>
    <submittedName>
        <fullName evidence="2">Uncharacterized protein</fullName>
    </submittedName>
</protein>
<dbReference type="AlphaFoldDB" id="A0A2H0V1T0"/>
<feature type="compositionally biased region" description="Basic and acidic residues" evidence="1">
    <location>
        <begin position="54"/>
        <end position="64"/>
    </location>
</feature>
<reference evidence="3" key="1">
    <citation type="submission" date="2017-09" db="EMBL/GenBank/DDBJ databases">
        <title>Depth-based differentiation of microbial function through sediment-hosted aquifers and enrichment of novel symbionts in the deep terrestrial subsurface.</title>
        <authorList>
            <person name="Probst A.J."/>
            <person name="Ladd B."/>
            <person name="Jarett J.K."/>
            <person name="Geller-Mcgrath D.E."/>
            <person name="Sieber C.M.K."/>
            <person name="Emerson J.B."/>
            <person name="Anantharaman K."/>
            <person name="Thomas B.C."/>
            <person name="Malmstrom R."/>
            <person name="Stieglmeier M."/>
            <person name="Klingl A."/>
            <person name="Woyke T."/>
            <person name="Ryan C.M."/>
            <person name="Banfield J.F."/>
        </authorList>
    </citation>
    <scope>NUCLEOTIDE SEQUENCE [LARGE SCALE GENOMIC DNA]</scope>
</reference>
<accession>A0A2H0V1T0</accession>
<proteinExistence type="predicted"/>
<dbReference type="Proteomes" id="UP000228626">
    <property type="component" value="Unassembled WGS sequence"/>
</dbReference>
<evidence type="ECO:0000256" key="1">
    <source>
        <dbReference type="SAM" id="MobiDB-lite"/>
    </source>
</evidence>
<name>A0A2H0V1T0_9BACT</name>
<dbReference type="EMBL" id="PFAR01000037">
    <property type="protein sequence ID" value="PIR93037.1"/>
    <property type="molecule type" value="Genomic_DNA"/>
</dbReference>